<proteinExistence type="predicted"/>
<evidence type="ECO:0000313" key="2">
    <source>
        <dbReference type="Proteomes" id="UP000325273"/>
    </source>
</evidence>
<reference evidence="1 2" key="1">
    <citation type="submission" date="2019-08" db="EMBL/GenBank/DDBJ databases">
        <title>Paraburkholderia sp. DCY113.</title>
        <authorList>
            <person name="Kang J."/>
        </authorList>
    </citation>
    <scope>NUCLEOTIDE SEQUENCE [LARGE SCALE GENOMIC DNA]</scope>
    <source>
        <strain evidence="1 2">DCY113</strain>
    </source>
</reference>
<dbReference type="RefSeq" id="WP_149670135.1">
    <property type="nucleotide sequence ID" value="NZ_VTUZ01000006.1"/>
</dbReference>
<accession>A0A5B0HBH1</accession>
<dbReference type="EMBL" id="VTUZ01000006">
    <property type="protein sequence ID" value="KAA1012617.1"/>
    <property type="molecule type" value="Genomic_DNA"/>
</dbReference>
<comment type="caution">
    <text evidence="1">The sequence shown here is derived from an EMBL/GenBank/DDBJ whole genome shotgun (WGS) entry which is preliminary data.</text>
</comment>
<name>A0A5B0HBH1_9BURK</name>
<organism evidence="1 2">
    <name type="scientific">Paraburkholderia panacisoli</name>
    <dbReference type="NCBI Taxonomy" id="2603818"/>
    <lineage>
        <taxon>Bacteria</taxon>
        <taxon>Pseudomonadati</taxon>
        <taxon>Pseudomonadota</taxon>
        <taxon>Betaproteobacteria</taxon>
        <taxon>Burkholderiales</taxon>
        <taxon>Burkholderiaceae</taxon>
        <taxon>Paraburkholderia</taxon>
    </lineage>
</organism>
<dbReference type="Proteomes" id="UP000325273">
    <property type="component" value="Unassembled WGS sequence"/>
</dbReference>
<sequence>MKTSLLSFEIKTPVDMLEKAKRELRRLRAAESSPDDNDLISDHGMNFAITVWHVADWVWKKFNPNNCGNLKDLGLHTFNDLHSLIRQESDALAICFEIATGSKHLTLDKDSSYQRRVQVTDISARAATAMALSRSVLKVELLSGDRKRADEVFTAAIAYWDTFFKKFNIS</sequence>
<evidence type="ECO:0000313" key="1">
    <source>
        <dbReference type="EMBL" id="KAA1012617.1"/>
    </source>
</evidence>
<gene>
    <name evidence="1" type="ORF">FVF58_12115</name>
</gene>
<keyword evidence="2" id="KW-1185">Reference proteome</keyword>
<protein>
    <submittedName>
        <fullName evidence="1">Uncharacterized protein</fullName>
    </submittedName>
</protein>
<dbReference type="AlphaFoldDB" id="A0A5B0HBH1"/>